<comment type="subunit">
    <text evidence="3">Component of a cohesin-like complex composed of ScpA, ScpB and the Smc homodimer, in which ScpA and ScpB bind to the head domain of Smc. The presence of the three proteins is required for the association of the complex with DNA.</text>
</comment>
<accession>A0ABD4RDZ6</accession>
<dbReference type="GO" id="GO:0007059">
    <property type="term" value="P:chromosome segregation"/>
    <property type="evidence" value="ECO:0007669"/>
    <property type="project" value="UniProtKB-UniRule"/>
</dbReference>
<dbReference type="GeneID" id="66301790"/>
<keyword evidence="3" id="KW-0131">Cell cycle</keyword>
<comment type="function">
    <text evidence="3">Participates in chromosomal partition during cell division. May act via the formation of a condensin-like complex containing Smc and ScpB that pull DNA away from mid-cell into both cell halves.</text>
</comment>
<dbReference type="Gene3D" id="6.10.250.2410">
    <property type="match status" value="1"/>
</dbReference>
<dbReference type="HAMAP" id="MF_01805">
    <property type="entry name" value="ScpA"/>
    <property type="match status" value="1"/>
</dbReference>
<evidence type="ECO:0000256" key="1">
    <source>
        <dbReference type="ARBA" id="ARBA00022829"/>
    </source>
</evidence>
<dbReference type="Proteomes" id="UP000775179">
    <property type="component" value="Unassembled WGS sequence"/>
</dbReference>
<dbReference type="InterPro" id="IPR003768">
    <property type="entry name" value="ScpA"/>
</dbReference>
<dbReference type="RefSeq" id="WP_021875778.1">
    <property type="nucleotide sequence ID" value="NZ_CP018630.1"/>
</dbReference>
<evidence type="ECO:0000313" key="5">
    <source>
        <dbReference type="Proteomes" id="UP000775179"/>
    </source>
</evidence>
<dbReference type="NCBIfam" id="NF000994">
    <property type="entry name" value="PRK00104.1-3"/>
    <property type="match status" value="1"/>
</dbReference>
<dbReference type="GO" id="GO:0006260">
    <property type="term" value="P:DNA replication"/>
    <property type="evidence" value="ECO:0007669"/>
    <property type="project" value="UniProtKB-UniRule"/>
</dbReference>
<sequence>MEMPKIKVADFEGPFDLLLHLIKKHEMDIYNIEIYKITNQYLKYLEEMKEMDLEITSEFIVVAATLIEIKSKKLLPKVVIKEENEEDVEKDLMTKLIEYKKFKGVSRFFKDRYISSGDVYTKMPELIQEEEEKIKTEDLLKNVTLLDLYKLYNELLENYRLKQNRENVIQKKIFVDRYKLEDKMQYVLDKLNSVKVFEFNDFIKESECKMETVVTFLALLELIKLRMIKVFQDNSFGNILIKRRNNE</sequence>
<dbReference type="GO" id="GO:0051301">
    <property type="term" value="P:cell division"/>
    <property type="evidence" value="ECO:0007669"/>
    <property type="project" value="UniProtKB-KW"/>
</dbReference>
<reference evidence="4 5" key="1">
    <citation type="submission" date="2021-08" db="EMBL/GenBank/DDBJ databases">
        <title>Genome sequence analysis of Clostridium chauvoei strains of European origin and evaluation of typing options for outbreak investigations.</title>
        <authorList>
            <person name="Abdel-Glil M."/>
            <person name="Thomas P."/>
            <person name="Seyboldt C."/>
        </authorList>
    </citation>
    <scope>NUCLEOTIDE SEQUENCE [LARGE SCALE GENOMIC DNA]</scope>
    <source>
        <strain evidence="4 5">S0260-09</strain>
    </source>
</reference>
<comment type="similarity">
    <text evidence="3">Belongs to the ScpA family.</text>
</comment>
<keyword evidence="3" id="KW-0963">Cytoplasm</keyword>
<evidence type="ECO:0000313" key="4">
    <source>
        <dbReference type="EMBL" id="MBX7289597.1"/>
    </source>
</evidence>
<gene>
    <name evidence="3" type="primary">scpA</name>
    <name evidence="4" type="ORF">K4H94_00840</name>
</gene>
<comment type="subcellular location">
    <subcellularLocation>
        <location evidence="3">Cytoplasm</location>
    </subcellularLocation>
    <text evidence="3">Associated with two foci at the outer edges of the nucleoid region in young cells, and at four foci within both cell halves in older cells.</text>
</comment>
<dbReference type="PANTHER" id="PTHR33969">
    <property type="entry name" value="SEGREGATION AND CONDENSATION PROTEIN A"/>
    <property type="match status" value="1"/>
</dbReference>
<dbReference type="EMBL" id="JAIFTX010000002">
    <property type="protein sequence ID" value="MBX7289597.1"/>
    <property type="molecule type" value="Genomic_DNA"/>
</dbReference>
<organism evidence="4 5">
    <name type="scientific">Clostridium chauvoei</name>
    <dbReference type="NCBI Taxonomy" id="46867"/>
    <lineage>
        <taxon>Bacteria</taxon>
        <taxon>Bacillati</taxon>
        <taxon>Bacillota</taxon>
        <taxon>Clostridia</taxon>
        <taxon>Eubacteriales</taxon>
        <taxon>Clostridiaceae</taxon>
        <taxon>Clostridium</taxon>
    </lineage>
</organism>
<dbReference type="Gene3D" id="1.10.10.580">
    <property type="entry name" value="Structural maintenance of chromosome 1. Chain E"/>
    <property type="match status" value="1"/>
</dbReference>
<dbReference type="Pfam" id="PF02616">
    <property type="entry name" value="SMC_ScpA"/>
    <property type="match status" value="1"/>
</dbReference>
<dbReference type="AlphaFoldDB" id="A0ABD4RDZ6"/>
<name>A0ABD4RDZ6_9CLOT</name>
<dbReference type="KEGG" id="cchv:BTM20_07905"/>
<evidence type="ECO:0000256" key="2">
    <source>
        <dbReference type="ARBA" id="ARBA00044777"/>
    </source>
</evidence>
<dbReference type="InterPro" id="IPR023093">
    <property type="entry name" value="ScpA-like_C"/>
</dbReference>
<proteinExistence type="inferred from homology"/>
<keyword evidence="3" id="KW-0132">Cell division</keyword>
<evidence type="ECO:0000256" key="3">
    <source>
        <dbReference type="HAMAP-Rule" id="MF_01805"/>
    </source>
</evidence>
<dbReference type="PANTHER" id="PTHR33969:SF2">
    <property type="entry name" value="SEGREGATION AND CONDENSATION PROTEIN A"/>
    <property type="match status" value="1"/>
</dbReference>
<comment type="caution">
    <text evidence="4">The sequence shown here is derived from an EMBL/GenBank/DDBJ whole genome shotgun (WGS) entry which is preliminary data.</text>
</comment>
<protein>
    <recommendedName>
        <fullName evidence="2 3">Segregation and condensation protein A</fullName>
    </recommendedName>
</protein>
<dbReference type="GO" id="GO:0005737">
    <property type="term" value="C:cytoplasm"/>
    <property type="evidence" value="ECO:0007669"/>
    <property type="project" value="UniProtKB-SubCell"/>
</dbReference>
<keyword evidence="1 3" id="KW-0159">Chromosome partition</keyword>